<evidence type="ECO:0000313" key="3">
    <source>
        <dbReference type="Proteomes" id="UP000034054"/>
    </source>
</evidence>
<sequence>MKRFIPLIIIGALLISGTHIIHTAQASEKTVEVFFNEACKDCGELVKETYPALFGEYGYKLELHDYINERSNRTLLTQANETWGVPFELQSHIEAFLDDRLLIGGHVPEQTIRTLLEHPD</sequence>
<dbReference type="AlphaFoldDB" id="A0A0G1XPH5"/>
<gene>
    <name evidence="2" type="ORF">UY76_C0008G0001</name>
</gene>
<feature type="non-terminal residue" evidence="2">
    <location>
        <position position="120"/>
    </location>
</feature>
<feature type="signal peptide" evidence="1">
    <location>
        <begin position="1"/>
        <end position="26"/>
    </location>
</feature>
<name>A0A0G1XPH5_9BACT</name>
<keyword evidence="1" id="KW-0732">Signal</keyword>
<accession>A0A0G1XPH5</accession>
<evidence type="ECO:0008006" key="4">
    <source>
        <dbReference type="Google" id="ProtNLM"/>
    </source>
</evidence>
<protein>
    <recommendedName>
        <fullName evidence="4">Thioredoxin-like fold domain-containing protein</fullName>
    </recommendedName>
</protein>
<comment type="caution">
    <text evidence="2">The sequence shown here is derived from an EMBL/GenBank/DDBJ whole genome shotgun (WGS) entry which is preliminary data.</text>
</comment>
<dbReference type="EMBL" id="LCRH01000008">
    <property type="protein sequence ID" value="KKW33128.1"/>
    <property type="molecule type" value="Genomic_DNA"/>
</dbReference>
<reference evidence="2 3" key="1">
    <citation type="journal article" date="2015" name="Nature">
        <title>rRNA introns, odd ribosomes, and small enigmatic genomes across a large radiation of phyla.</title>
        <authorList>
            <person name="Brown C.T."/>
            <person name="Hug L.A."/>
            <person name="Thomas B.C."/>
            <person name="Sharon I."/>
            <person name="Castelle C.J."/>
            <person name="Singh A."/>
            <person name="Wilkins M.J."/>
            <person name="Williams K.H."/>
            <person name="Banfield J.F."/>
        </authorList>
    </citation>
    <scope>NUCLEOTIDE SEQUENCE [LARGE SCALE GENOMIC DNA]</scope>
</reference>
<evidence type="ECO:0000313" key="2">
    <source>
        <dbReference type="EMBL" id="KKW33128.1"/>
    </source>
</evidence>
<proteinExistence type="predicted"/>
<organism evidence="2 3">
    <name type="scientific">Candidatus Uhrbacteria bacterium GW2011_GWA2_52_8d</name>
    <dbReference type="NCBI Taxonomy" id="1618979"/>
    <lineage>
        <taxon>Bacteria</taxon>
        <taxon>Candidatus Uhriibacteriota</taxon>
    </lineage>
</organism>
<evidence type="ECO:0000256" key="1">
    <source>
        <dbReference type="SAM" id="SignalP"/>
    </source>
</evidence>
<dbReference type="Proteomes" id="UP000034054">
    <property type="component" value="Unassembled WGS sequence"/>
</dbReference>
<feature type="chain" id="PRO_5002540905" description="Thioredoxin-like fold domain-containing protein" evidence="1">
    <location>
        <begin position="27"/>
        <end position="120"/>
    </location>
</feature>